<evidence type="ECO:0008006" key="3">
    <source>
        <dbReference type="Google" id="ProtNLM"/>
    </source>
</evidence>
<name>A0A1C4Y073_9ACTN</name>
<organism evidence="1 2">
    <name type="scientific">Micromonospora haikouensis</name>
    <dbReference type="NCBI Taxonomy" id="686309"/>
    <lineage>
        <taxon>Bacteria</taxon>
        <taxon>Bacillati</taxon>
        <taxon>Actinomycetota</taxon>
        <taxon>Actinomycetes</taxon>
        <taxon>Micromonosporales</taxon>
        <taxon>Micromonosporaceae</taxon>
        <taxon>Micromonospora</taxon>
    </lineage>
</organism>
<sequence>MNGFGKIRRCTDRDATVTDFYLYLAAAIVTVRQLIHRARTHHRWGTRPTTRRLK</sequence>
<accession>A0A1C4Y073</accession>
<evidence type="ECO:0000313" key="2">
    <source>
        <dbReference type="Proteomes" id="UP000199375"/>
    </source>
</evidence>
<dbReference type="Proteomes" id="UP000199375">
    <property type="component" value="Unassembled WGS sequence"/>
</dbReference>
<evidence type="ECO:0000313" key="1">
    <source>
        <dbReference type="EMBL" id="SCF14108.1"/>
    </source>
</evidence>
<dbReference type="AlphaFoldDB" id="A0A1C4Y073"/>
<protein>
    <recommendedName>
        <fullName evidence="3">Transposase DDE domain-containing protein</fullName>
    </recommendedName>
</protein>
<proteinExistence type="predicted"/>
<gene>
    <name evidence="1" type="ORF">GA0070558_13266</name>
</gene>
<dbReference type="EMBL" id="FMCW01000032">
    <property type="protein sequence ID" value="SCF14108.1"/>
    <property type="molecule type" value="Genomic_DNA"/>
</dbReference>
<reference evidence="1 2" key="1">
    <citation type="submission" date="2016-06" db="EMBL/GenBank/DDBJ databases">
        <authorList>
            <person name="Kjaerup R.B."/>
            <person name="Dalgaard T.S."/>
            <person name="Juul-Madsen H.R."/>
        </authorList>
    </citation>
    <scope>NUCLEOTIDE SEQUENCE [LARGE SCALE GENOMIC DNA]</scope>
    <source>
        <strain evidence="1 2">DSM 45626</strain>
    </source>
</reference>